<dbReference type="OrthoDB" id="6198507at2"/>
<dbReference type="KEGG" id="mmob:F6R98_18265"/>
<evidence type="ECO:0000313" key="2">
    <source>
        <dbReference type="EMBL" id="QFY44338.1"/>
    </source>
</evidence>
<dbReference type="Proteomes" id="UP000325755">
    <property type="component" value="Chromosome"/>
</dbReference>
<evidence type="ECO:0000313" key="3">
    <source>
        <dbReference type="Proteomes" id="UP000325755"/>
    </source>
</evidence>
<accession>A0A5Q0BQH5</accession>
<reference evidence="2 3" key="1">
    <citation type="submission" date="2019-09" db="EMBL/GenBank/DDBJ databases">
        <title>Ecophysiology of the spiral-shaped methanotroph Methylospira mobilis as revealed by the complete genome sequence.</title>
        <authorList>
            <person name="Oshkin I.Y."/>
            <person name="Dedysh S.N."/>
            <person name="Miroshnikov K."/>
            <person name="Danilova O.V."/>
            <person name="Hakobyan A."/>
            <person name="Liesack W."/>
        </authorList>
    </citation>
    <scope>NUCLEOTIDE SEQUENCE [LARGE SCALE GENOMIC DNA]</scope>
    <source>
        <strain evidence="2 3">Shm1</strain>
    </source>
</reference>
<proteinExistence type="predicted"/>
<dbReference type="InterPro" id="IPR025500">
    <property type="entry name" value="DUF4390"/>
</dbReference>
<protein>
    <submittedName>
        <fullName evidence="2">DUF4390 domain-containing protein</fullName>
    </submittedName>
</protein>
<dbReference type="RefSeq" id="WP_153250303.1">
    <property type="nucleotide sequence ID" value="NZ_CP044205.1"/>
</dbReference>
<dbReference type="InParanoid" id="A0A5Q0BQH5"/>
<feature type="signal peptide" evidence="1">
    <location>
        <begin position="1"/>
        <end position="24"/>
    </location>
</feature>
<dbReference type="Pfam" id="PF14334">
    <property type="entry name" value="DUF4390"/>
    <property type="match status" value="1"/>
</dbReference>
<keyword evidence="1" id="KW-0732">Signal</keyword>
<organism evidence="2 3">
    <name type="scientific">Candidatus Methylospira mobilis</name>
    <dbReference type="NCBI Taxonomy" id="1808979"/>
    <lineage>
        <taxon>Bacteria</taxon>
        <taxon>Pseudomonadati</taxon>
        <taxon>Pseudomonadota</taxon>
        <taxon>Gammaproteobacteria</taxon>
        <taxon>Methylococcales</taxon>
        <taxon>Methylococcaceae</taxon>
        <taxon>Candidatus Methylospira</taxon>
    </lineage>
</organism>
<sequence>MNGLKIIRQSLIFLMLTFGMLAHARADDTGFRIMRAELPLRQGQHQLDVDIDYGFSNAVIDALDHGVPLTLVIKLDVMRENAWSWDAYILQERKNFEIRFYSLTKNYQLTLLDTGDKRSFVSLNSLVRQMSKLSIVLEKAGRLIHGEHYQARVAVTLDIEALPLPLRPIAYFSPAWYLSSPWYTWTFEG</sequence>
<keyword evidence="3" id="KW-1185">Reference proteome</keyword>
<evidence type="ECO:0000256" key="1">
    <source>
        <dbReference type="SAM" id="SignalP"/>
    </source>
</evidence>
<gene>
    <name evidence="2" type="ORF">F6R98_18265</name>
</gene>
<dbReference type="AlphaFoldDB" id="A0A5Q0BQH5"/>
<dbReference type="EMBL" id="CP044205">
    <property type="protein sequence ID" value="QFY44338.1"/>
    <property type="molecule type" value="Genomic_DNA"/>
</dbReference>
<name>A0A5Q0BQH5_9GAMM</name>
<feature type="chain" id="PRO_5024866375" evidence="1">
    <location>
        <begin position="25"/>
        <end position="189"/>
    </location>
</feature>